<dbReference type="SUPFAM" id="SSF52047">
    <property type="entry name" value="RNI-like"/>
    <property type="match status" value="1"/>
</dbReference>
<gene>
    <name evidence="2" type="ORF">K458DRAFT_386050</name>
</gene>
<proteinExistence type="predicted"/>
<evidence type="ECO:0008006" key="4">
    <source>
        <dbReference type="Google" id="ProtNLM"/>
    </source>
</evidence>
<feature type="region of interest" description="Disordered" evidence="1">
    <location>
        <begin position="42"/>
        <end position="84"/>
    </location>
</feature>
<dbReference type="Proteomes" id="UP000799291">
    <property type="component" value="Unassembled WGS sequence"/>
</dbReference>
<dbReference type="EMBL" id="MU005575">
    <property type="protein sequence ID" value="KAF2687225.1"/>
    <property type="molecule type" value="Genomic_DNA"/>
</dbReference>
<feature type="compositionally biased region" description="Basic and acidic residues" evidence="1">
    <location>
        <begin position="42"/>
        <end position="57"/>
    </location>
</feature>
<protein>
    <recommendedName>
        <fullName evidence="4">F-box domain-containing protein</fullName>
    </recommendedName>
</protein>
<evidence type="ECO:0000256" key="1">
    <source>
        <dbReference type="SAM" id="MobiDB-lite"/>
    </source>
</evidence>
<keyword evidence="3" id="KW-1185">Reference proteome</keyword>
<organism evidence="2 3">
    <name type="scientific">Lentithecium fluviatile CBS 122367</name>
    <dbReference type="NCBI Taxonomy" id="1168545"/>
    <lineage>
        <taxon>Eukaryota</taxon>
        <taxon>Fungi</taxon>
        <taxon>Dikarya</taxon>
        <taxon>Ascomycota</taxon>
        <taxon>Pezizomycotina</taxon>
        <taxon>Dothideomycetes</taxon>
        <taxon>Pleosporomycetidae</taxon>
        <taxon>Pleosporales</taxon>
        <taxon>Massarineae</taxon>
        <taxon>Lentitheciaceae</taxon>
        <taxon>Lentithecium</taxon>
    </lineage>
</organism>
<reference evidence="2" key="1">
    <citation type="journal article" date="2020" name="Stud. Mycol.">
        <title>101 Dothideomycetes genomes: a test case for predicting lifestyles and emergence of pathogens.</title>
        <authorList>
            <person name="Haridas S."/>
            <person name="Albert R."/>
            <person name="Binder M."/>
            <person name="Bloem J."/>
            <person name="Labutti K."/>
            <person name="Salamov A."/>
            <person name="Andreopoulos B."/>
            <person name="Baker S."/>
            <person name="Barry K."/>
            <person name="Bills G."/>
            <person name="Bluhm B."/>
            <person name="Cannon C."/>
            <person name="Castanera R."/>
            <person name="Culley D."/>
            <person name="Daum C."/>
            <person name="Ezra D."/>
            <person name="Gonzalez J."/>
            <person name="Henrissat B."/>
            <person name="Kuo A."/>
            <person name="Liang C."/>
            <person name="Lipzen A."/>
            <person name="Lutzoni F."/>
            <person name="Magnuson J."/>
            <person name="Mondo S."/>
            <person name="Nolan M."/>
            <person name="Ohm R."/>
            <person name="Pangilinan J."/>
            <person name="Park H.-J."/>
            <person name="Ramirez L."/>
            <person name="Alfaro M."/>
            <person name="Sun H."/>
            <person name="Tritt A."/>
            <person name="Yoshinaga Y."/>
            <person name="Zwiers L.-H."/>
            <person name="Turgeon B."/>
            <person name="Goodwin S."/>
            <person name="Spatafora J."/>
            <person name="Crous P."/>
            <person name="Grigoriev I."/>
        </authorList>
    </citation>
    <scope>NUCLEOTIDE SEQUENCE</scope>
    <source>
        <strain evidence="2">CBS 122367</strain>
    </source>
</reference>
<name>A0A6G1JAN7_9PLEO</name>
<dbReference type="Gene3D" id="3.80.10.10">
    <property type="entry name" value="Ribonuclease Inhibitor"/>
    <property type="match status" value="1"/>
</dbReference>
<dbReference type="AlphaFoldDB" id="A0A6G1JAN7"/>
<dbReference type="InterPro" id="IPR032675">
    <property type="entry name" value="LRR_dom_sf"/>
</dbReference>
<accession>A0A6G1JAN7</accession>
<evidence type="ECO:0000313" key="2">
    <source>
        <dbReference type="EMBL" id="KAF2687225.1"/>
    </source>
</evidence>
<evidence type="ECO:0000313" key="3">
    <source>
        <dbReference type="Proteomes" id="UP000799291"/>
    </source>
</evidence>
<sequence>MVAESRDSIVMLNLVSPPTSLLSPADAIGIYEARRLCLSNQAERRNSSAARLPRDATQDDPPNPAHSPSSVDRHSRNAHEGFGVPHLTRTPWELERYKRHSVWKRTTKEYVYPPQTFKKLPREVYDCVVEHLEQLHLGQDQSCSSCYLKDLYHLSLTSRAWDRAATLQMYRKVFVANDDHPKSPKLKITGASRLKLLRRTLRERKVLARMVRELHVPDFQTIYHNATIEREEIINLVASLVMACPNLERLVGFHVPYTHSFDRLSHALSTRPQLKEKLWYLADNDMEADEDEDDDPTRRYYHAACDSAETFLNLNSNHPGLTTLVLHQEPAQNGSKLTFRAIIGTLRQFPTLRHLSLSGLSSVSFSNITLNALPPYLQSLRLENLPGINDKGLQRFASSRAATLLESLTLINLGITQIATISGFLCSRLALLKRFTLTQHRVPTLPSGADVPAFEGPMLTYIHWELRSQAGPPPTLHSPFSTVTQPTFPFLNDEPISCLATSLLASSIEDGNFPSLCTIRAPHDPQGVLQGLCKPLATALIPSDASIFTALPRLAKQSPPIIRASVYSRSDLASTISLKEFLSTTAPGRTDSAMSSPTFAAPMSFDNGGLYKRPVETPLTTTLSPTRSRLAAQSRILAARKQPLMEFKVTDPTGDLRVDKAISAYLGDVKSHISYVLRPDKSRMVAGGSGWDDEDEDEMANQWITGVGDVVGDSEGGKGRGYGGCRHLVGEASGRRAVEVEELF</sequence>
<dbReference type="OrthoDB" id="3210378at2759"/>